<dbReference type="AlphaFoldDB" id="A0A6L5G7V6"/>
<comment type="caution">
    <text evidence="5">The sequence shown here is derived from an EMBL/GenBank/DDBJ whole genome shotgun (WGS) entry which is preliminary data.</text>
</comment>
<keyword evidence="1" id="KW-0547">Nucleotide-binding</keyword>
<name>A0A6L5G7V6_9ACTN</name>
<gene>
    <name evidence="5" type="ORF">GFD30_08760</name>
</gene>
<evidence type="ECO:0000256" key="3">
    <source>
        <dbReference type="SAM" id="MobiDB-lite"/>
    </source>
</evidence>
<evidence type="ECO:0000313" key="6">
    <source>
        <dbReference type="Proteomes" id="UP000477750"/>
    </source>
</evidence>
<evidence type="ECO:0000256" key="2">
    <source>
        <dbReference type="ARBA" id="ARBA00022840"/>
    </source>
</evidence>
<dbReference type="GO" id="GO:0016887">
    <property type="term" value="F:ATP hydrolysis activity"/>
    <property type="evidence" value="ECO:0007669"/>
    <property type="project" value="InterPro"/>
</dbReference>
<dbReference type="Gene3D" id="3.40.50.300">
    <property type="entry name" value="P-loop containing nucleotide triphosphate hydrolases"/>
    <property type="match status" value="1"/>
</dbReference>
<dbReference type="PANTHER" id="PTHR43158:SF2">
    <property type="entry name" value="SKFA PEPTIDE EXPORT ATP-BINDING PROTEIN SKFE"/>
    <property type="match status" value="1"/>
</dbReference>
<accession>A0A6L5G7V6</accession>
<evidence type="ECO:0000313" key="5">
    <source>
        <dbReference type="EMBL" id="MQM25658.1"/>
    </source>
</evidence>
<feature type="compositionally biased region" description="Pro residues" evidence="3">
    <location>
        <begin position="74"/>
        <end position="83"/>
    </location>
</feature>
<dbReference type="InterPro" id="IPR027417">
    <property type="entry name" value="P-loop_NTPase"/>
</dbReference>
<feature type="region of interest" description="Disordered" evidence="3">
    <location>
        <begin position="321"/>
        <end position="341"/>
    </location>
</feature>
<feature type="compositionally biased region" description="Low complexity" evidence="3">
    <location>
        <begin position="84"/>
        <end position="101"/>
    </location>
</feature>
<feature type="region of interest" description="Disordered" evidence="3">
    <location>
        <begin position="1"/>
        <end position="105"/>
    </location>
</feature>
<proteinExistence type="predicted"/>
<dbReference type="Pfam" id="PF00005">
    <property type="entry name" value="ABC_tran"/>
    <property type="match status" value="1"/>
</dbReference>
<evidence type="ECO:0000256" key="1">
    <source>
        <dbReference type="ARBA" id="ARBA00022741"/>
    </source>
</evidence>
<protein>
    <submittedName>
        <fullName evidence="5">ATP-binding cassette domain-containing protein</fullName>
    </submittedName>
</protein>
<dbReference type="GO" id="GO:0005524">
    <property type="term" value="F:ATP binding"/>
    <property type="evidence" value="ECO:0007669"/>
    <property type="project" value="UniProtKB-KW"/>
</dbReference>
<evidence type="ECO:0000259" key="4">
    <source>
        <dbReference type="Pfam" id="PF00005"/>
    </source>
</evidence>
<keyword evidence="2 5" id="KW-0067">ATP-binding</keyword>
<feature type="domain" description="ABC transporter" evidence="4">
    <location>
        <begin position="140"/>
        <end position="195"/>
    </location>
</feature>
<dbReference type="InterPro" id="IPR003439">
    <property type="entry name" value="ABC_transporter-like_ATP-bd"/>
</dbReference>
<dbReference type="EMBL" id="WIAO01000008">
    <property type="protein sequence ID" value="MQM25658.1"/>
    <property type="molecule type" value="Genomic_DNA"/>
</dbReference>
<sequence>MSDRSDDGGAVPETSVRGGEPEITEPATESTTTRAVPAPAPGPAPIAHPREGAPAPRPLPDAERTAPPRETGPAPAPPEPEPAMPGTGPDLPPLAETDPTAALPPLPDAERAALLEHPNCRPFLEAQGLTATGRQGPVFTDVTLTAQLGQVVAVTGDGGDGRSSLLLALTGRFRPVSGTLRVDGQTRPSQIRRRFTIAQAGPHIRFADYHTVAACIKETITVTGGAATAANIHAWLDRLAVGVDTGDTFGFLPRIDQIRFTIACAAASRAPAIAVDDADTGLDISGAERVFEALRTVADAGQLVIAACTRTGPPADTVIDLRGHDTHQHTNPQLEHAGGHQ</sequence>
<dbReference type="SUPFAM" id="SSF52540">
    <property type="entry name" value="P-loop containing nucleoside triphosphate hydrolases"/>
    <property type="match status" value="1"/>
</dbReference>
<dbReference type="Proteomes" id="UP000477750">
    <property type="component" value="Unassembled WGS sequence"/>
</dbReference>
<dbReference type="RefSeq" id="WP_153024821.1">
    <property type="nucleotide sequence ID" value="NZ_WIAO01000008.1"/>
</dbReference>
<dbReference type="PANTHER" id="PTHR43158">
    <property type="entry name" value="SKFA PEPTIDE EXPORT ATP-BINDING PROTEIN SKFE"/>
    <property type="match status" value="1"/>
</dbReference>
<keyword evidence="6" id="KW-1185">Reference proteome</keyword>
<organism evidence="5 6">
    <name type="scientific">Glycomyces albidus</name>
    <dbReference type="NCBI Taxonomy" id="2656774"/>
    <lineage>
        <taxon>Bacteria</taxon>
        <taxon>Bacillati</taxon>
        <taxon>Actinomycetota</taxon>
        <taxon>Actinomycetes</taxon>
        <taxon>Glycomycetales</taxon>
        <taxon>Glycomycetaceae</taxon>
        <taxon>Glycomyces</taxon>
    </lineage>
</organism>
<reference evidence="5 6" key="1">
    <citation type="submission" date="2019-10" db="EMBL/GenBank/DDBJ databases">
        <title>Glycomyces albidus sp. nov., a novel actinomycete isolated from rhizosphere soil of wheat (Triticum aestivum L.).</title>
        <authorList>
            <person name="Qian L."/>
        </authorList>
    </citation>
    <scope>NUCLEOTIDE SEQUENCE [LARGE SCALE GENOMIC DNA]</scope>
    <source>
        <strain evidence="5 6">NEAU-7082</strain>
    </source>
</reference>